<gene>
    <name evidence="2" type="ORF">H6H00_24460</name>
</gene>
<evidence type="ECO:0000256" key="1">
    <source>
        <dbReference type="SAM" id="Phobius"/>
    </source>
</evidence>
<keyword evidence="1" id="KW-0812">Transmembrane</keyword>
<protein>
    <submittedName>
        <fullName evidence="2">Uncharacterized protein</fullName>
    </submittedName>
</protein>
<accession>A0A7G7MER0</accession>
<dbReference type="RefSeq" id="WP_185718026.1">
    <property type="nucleotide sequence ID" value="NZ_BAAAWI010000001.1"/>
</dbReference>
<reference evidence="2 3" key="1">
    <citation type="submission" date="2020-08" db="EMBL/GenBank/DDBJ databases">
        <authorList>
            <person name="Mo P."/>
        </authorList>
    </citation>
    <scope>NUCLEOTIDE SEQUENCE [LARGE SCALE GENOMIC DNA]</scope>
    <source>
        <strain evidence="2 3">CGMCC 4.1532</strain>
    </source>
</reference>
<name>A0A7G7MER0_9PSEU</name>
<keyword evidence="1" id="KW-0472">Membrane</keyword>
<keyword evidence="1" id="KW-1133">Transmembrane helix</keyword>
<evidence type="ECO:0000313" key="3">
    <source>
        <dbReference type="Proteomes" id="UP000515728"/>
    </source>
</evidence>
<sequence>MLWLFAQVWVWLIVALALGVLAGWLFWARPLRRRVAELESSRGQAAPPSRSAA</sequence>
<feature type="transmembrane region" description="Helical" evidence="1">
    <location>
        <begin position="6"/>
        <end position="27"/>
    </location>
</feature>
<dbReference type="EMBL" id="CP060131">
    <property type="protein sequence ID" value="QNG51271.1"/>
    <property type="molecule type" value="Genomic_DNA"/>
</dbReference>
<evidence type="ECO:0000313" key="2">
    <source>
        <dbReference type="EMBL" id="QNG51271.1"/>
    </source>
</evidence>
<organism evidence="2 3">
    <name type="scientific">Pseudonocardia petroleophila</name>
    <dbReference type="NCBI Taxonomy" id="37331"/>
    <lineage>
        <taxon>Bacteria</taxon>
        <taxon>Bacillati</taxon>
        <taxon>Actinomycetota</taxon>
        <taxon>Actinomycetes</taxon>
        <taxon>Pseudonocardiales</taxon>
        <taxon>Pseudonocardiaceae</taxon>
        <taxon>Pseudonocardia</taxon>
    </lineage>
</organism>
<keyword evidence="3" id="KW-1185">Reference proteome</keyword>
<proteinExistence type="predicted"/>
<dbReference type="AlphaFoldDB" id="A0A7G7MER0"/>
<dbReference type="KEGG" id="ppel:H6H00_24460"/>
<dbReference type="Proteomes" id="UP000515728">
    <property type="component" value="Chromosome"/>
</dbReference>